<reference evidence="2" key="2">
    <citation type="submission" date="2015-06" db="UniProtKB">
        <authorList>
            <consortium name="EnsemblProtists"/>
        </authorList>
    </citation>
    <scope>IDENTIFICATION</scope>
    <source>
        <strain evidence="2">Emoy2</strain>
    </source>
</reference>
<organism evidence="2 3">
    <name type="scientific">Hyaloperonospora arabidopsidis (strain Emoy2)</name>
    <name type="common">Downy mildew agent</name>
    <name type="synonym">Peronospora arabidopsidis</name>
    <dbReference type="NCBI Taxonomy" id="559515"/>
    <lineage>
        <taxon>Eukaryota</taxon>
        <taxon>Sar</taxon>
        <taxon>Stramenopiles</taxon>
        <taxon>Oomycota</taxon>
        <taxon>Peronosporomycetes</taxon>
        <taxon>Peronosporales</taxon>
        <taxon>Peronosporaceae</taxon>
        <taxon>Hyaloperonospora</taxon>
    </lineage>
</organism>
<dbReference type="Gene3D" id="3.30.530.20">
    <property type="match status" value="1"/>
</dbReference>
<evidence type="ECO:0000313" key="3">
    <source>
        <dbReference type="Proteomes" id="UP000011713"/>
    </source>
</evidence>
<dbReference type="InParanoid" id="M4BV44"/>
<accession>M4BV44</accession>
<dbReference type="InterPro" id="IPR023393">
    <property type="entry name" value="START-like_dom_sf"/>
</dbReference>
<feature type="compositionally biased region" description="Low complexity" evidence="1">
    <location>
        <begin position="88"/>
        <end position="99"/>
    </location>
</feature>
<dbReference type="Proteomes" id="UP000011713">
    <property type="component" value="Unassembled WGS sequence"/>
</dbReference>
<dbReference type="EnsemblProtists" id="HpaT810384">
    <property type="protein sequence ID" value="HpaP810384"/>
    <property type="gene ID" value="HpaG810384"/>
</dbReference>
<dbReference type="EMBL" id="JH597967">
    <property type="status" value="NOT_ANNOTATED_CDS"/>
    <property type="molecule type" value="Genomic_DNA"/>
</dbReference>
<reference evidence="3" key="1">
    <citation type="journal article" date="2010" name="Science">
        <title>Signatures of adaptation to obligate biotrophy in the Hyaloperonospora arabidopsidis genome.</title>
        <authorList>
            <person name="Baxter L."/>
            <person name="Tripathy S."/>
            <person name="Ishaque N."/>
            <person name="Boot N."/>
            <person name="Cabral A."/>
            <person name="Kemen E."/>
            <person name="Thines M."/>
            <person name="Ah-Fong A."/>
            <person name="Anderson R."/>
            <person name="Badejoko W."/>
            <person name="Bittner-Eddy P."/>
            <person name="Boore J.L."/>
            <person name="Chibucos M.C."/>
            <person name="Coates M."/>
            <person name="Dehal P."/>
            <person name="Delehaunty K."/>
            <person name="Dong S."/>
            <person name="Downton P."/>
            <person name="Dumas B."/>
            <person name="Fabro G."/>
            <person name="Fronick C."/>
            <person name="Fuerstenberg S.I."/>
            <person name="Fulton L."/>
            <person name="Gaulin E."/>
            <person name="Govers F."/>
            <person name="Hughes L."/>
            <person name="Humphray S."/>
            <person name="Jiang R.H."/>
            <person name="Judelson H."/>
            <person name="Kamoun S."/>
            <person name="Kyung K."/>
            <person name="Meijer H."/>
            <person name="Minx P."/>
            <person name="Morris P."/>
            <person name="Nelson J."/>
            <person name="Phuntumart V."/>
            <person name="Qutob D."/>
            <person name="Rehmany A."/>
            <person name="Rougon-Cardoso A."/>
            <person name="Ryden P."/>
            <person name="Torto-Alalibo T."/>
            <person name="Studholme D."/>
            <person name="Wang Y."/>
            <person name="Win J."/>
            <person name="Wood J."/>
            <person name="Clifton S.W."/>
            <person name="Rogers J."/>
            <person name="Van den Ackerveken G."/>
            <person name="Jones J.D."/>
            <person name="McDowell J.M."/>
            <person name="Beynon J."/>
            <person name="Tyler B.M."/>
        </authorList>
    </citation>
    <scope>NUCLEOTIDE SEQUENCE [LARGE SCALE GENOMIC DNA]</scope>
    <source>
        <strain evidence="3">Emoy2</strain>
    </source>
</reference>
<dbReference type="HOGENOM" id="CLU_015303_8_2_1"/>
<dbReference type="eggNOG" id="ENOG502SIN3">
    <property type="taxonomic scope" value="Eukaryota"/>
</dbReference>
<feature type="region of interest" description="Disordered" evidence="1">
    <location>
        <begin position="76"/>
        <end position="142"/>
    </location>
</feature>
<protein>
    <recommendedName>
        <fullName evidence="4">FYVE-type domain-containing protein</fullName>
    </recommendedName>
</protein>
<dbReference type="AlphaFoldDB" id="M4BV44"/>
<evidence type="ECO:0000313" key="2">
    <source>
        <dbReference type="EnsemblProtists" id="HpaP810384"/>
    </source>
</evidence>
<name>M4BV44_HYAAE</name>
<feature type="compositionally biased region" description="Basic residues" evidence="1">
    <location>
        <begin position="132"/>
        <end position="141"/>
    </location>
</feature>
<dbReference type="CDD" id="cd00065">
    <property type="entry name" value="FYVE_like_SF"/>
    <property type="match status" value="1"/>
</dbReference>
<evidence type="ECO:0000256" key="1">
    <source>
        <dbReference type="SAM" id="MobiDB-lite"/>
    </source>
</evidence>
<proteinExistence type="predicted"/>
<dbReference type="InterPro" id="IPR052727">
    <property type="entry name" value="Rab4/Rab5_effector"/>
</dbReference>
<feature type="compositionally biased region" description="Low complexity" evidence="1">
    <location>
        <begin position="107"/>
        <end position="128"/>
    </location>
</feature>
<dbReference type="PANTHER" id="PTHR13510">
    <property type="entry name" value="FYVE-FINGER-CONTAINING RAB5 EFFECTOR PROTEIN RABENOSYN-5-RELATED"/>
    <property type="match status" value="1"/>
</dbReference>
<keyword evidence="3" id="KW-1185">Reference proteome</keyword>
<dbReference type="VEuPathDB" id="FungiDB:HpaG810384"/>
<dbReference type="PANTHER" id="PTHR13510:SF44">
    <property type="entry name" value="RABENOSYN-5"/>
    <property type="match status" value="1"/>
</dbReference>
<sequence>MPKIDLNEVELPELTLTLERKLILLAEIDALVESTLELRSAFAAGGHQLDTSAWKLVKTVDDVRAYRSRRALHGVSDQTGDTCEMDSHASSSRSSSQGSMGTRDKTSSLGSSLHDKSSSLGSSTSSSGEGRGHRKVPKKTARPPAVVISGIIDGTAEDAMLGIISDTEVKFKIRQAYLKTELDDARTLAVLVLPTRENPFAYAAVKWGLEPYSHFSQARDFVFLEAAGFSTDSKGEVVAYAVRQSVDLSDILDLPRLPNIIRGYMSGCQTFGNITLLGNTGHPTVEVFSRAFIEMDGSVPVNMAAAAYAEKLLALALCMECAYTHKLAYLMRQATGRGHHGSSRQITSSSNCTNCTRAVGRVFFLQLQRGGCCRICQRTFCGRCSVTRKMYVSLGNEMLQKSMLFCLECLLEAKSLDARIVASDKINW</sequence>
<dbReference type="OMA" id="MECAYTH"/>
<evidence type="ECO:0008006" key="4">
    <source>
        <dbReference type="Google" id="ProtNLM"/>
    </source>
</evidence>